<protein>
    <submittedName>
        <fullName evidence="2">Organization of plasma membrane</fullName>
    </submittedName>
</protein>
<dbReference type="Proteomes" id="UP000036367">
    <property type="component" value="Unassembled WGS sequence"/>
</dbReference>
<keyword evidence="1" id="KW-1133">Transmembrane helix</keyword>
<feature type="transmembrane region" description="Helical" evidence="1">
    <location>
        <begin position="68"/>
        <end position="90"/>
    </location>
</feature>
<evidence type="ECO:0000313" key="3">
    <source>
        <dbReference type="Proteomes" id="UP000036367"/>
    </source>
</evidence>
<sequence>MSERRSIIDPALTRLTGVLLKSALRQLARHLKTPSGIFVALMVVGTVGMGLMPMIVASQTGSLDDIKMYSTVTSTVPLMMLVIVAMAVYFDIGQQITELRPPELQFVLAGPFTDHQILSYRLMTLAMTWVVSSCLMAVFALPGAGSYPSAVLAIYTGGMTVTALTTLHAISKPVLNSAVRALFASALLGAVALLLITSLPLGMSDAGFSWQAWLLGCQSSTLGSVMTLPFMAFGKLLRAPLGIAMLGWTGACLATLMVGFGACYTVNVGFAELAVEGVSRKQVRIQRIRSGQFGRIKKTEHRSTWKLAEFPWWGGIGPVAWHQVTFAVRRNGKLLFGLVCLGLVTGLVLVILPFFRPEIIHAHFREWSMPIAMMASTYLGFLLTLSQPIGMAMTPKTLTWFRMLPCRPIAIVIGMLAGQLVILFAIRFAFVVVAAFVTTRGLGENLAVLAAGFALDLAYASAINLVTAATVLRAMPSGTPDVLQGGRAMLYMFVLGIALIPSLIVAGIAGGTAAVMTDMDRQVIAIAVGAGLMACQPLIWWATAVFFRDRELFQGD</sequence>
<feature type="transmembrane region" description="Helical" evidence="1">
    <location>
        <begin position="213"/>
        <end position="233"/>
    </location>
</feature>
<gene>
    <name evidence="2" type="ORF">RISK_006811</name>
</gene>
<dbReference type="RefSeq" id="WP_047817549.1">
    <property type="nucleotide sequence ID" value="NZ_LECT01000055.1"/>
</dbReference>
<feature type="transmembrane region" description="Helical" evidence="1">
    <location>
        <begin position="182"/>
        <end position="201"/>
    </location>
</feature>
<evidence type="ECO:0000313" key="2">
    <source>
        <dbReference type="EMBL" id="KLU01242.1"/>
    </source>
</evidence>
<evidence type="ECO:0000256" key="1">
    <source>
        <dbReference type="SAM" id="Phobius"/>
    </source>
</evidence>
<dbReference type="OrthoDB" id="231346at2"/>
<dbReference type="STRING" id="595434.RISK_006811"/>
<name>A0A0J1B388_RHOIS</name>
<dbReference type="PATRIC" id="fig|595434.4.peg.6484"/>
<keyword evidence="1" id="KW-0812">Transmembrane</keyword>
<keyword evidence="3" id="KW-1185">Reference proteome</keyword>
<feature type="transmembrane region" description="Helical" evidence="1">
    <location>
        <begin position="147"/>
        <end position="170"/>
    </location>
</feature>
<dbReference type="InterPro" id="IPR031584">
    <property type="entry name" value="Put_ABC_export"/>
</dbReference>
<feature type="transmembrane region" description="Helical" evidence="1">
    <location>
        <begin position="245"/>
        <end position="267"/>
    </location>
</feature>
<feature type="transmembrane region" description="Helical" evidence="1">
    <location>
        <begin position="523"/>
        <end position="547"/>
    </location>
</feature>
<comment type="caution">
    <text evidence="2">The sequence shown here is derived from an EMBL/GenBank/DDBJ whole genome shotgun (WGS) entry which is preliminary data.</text>
</comment>
<feature type="transmembrane region" description="Helical" evidence="1">
    <location>
        <begin position="122"/>
        <end position="141"/>
    </location>
</feature>
<dbReference type="Pfam" id="PF16962">
    <property type="entry name" value="ABC_export"/>
    <property type="match status" value="2"/>
</dbReference>
<proteinExistence type="predicted"/>
<dbReference type="EMBL" id="LECT01000055">
    <property type="protein sequence ID" value="KLU01242.1"/>
    <property type="molecule type" value="Genomic_DNA"/>
</dbReference>
<accession>A0A0J1B388</accession>
<feature type="transmembrane region" description="Helical" evidence="1">
    <location>
        <begin position="409"/>
        <end position="437"/>
    </location>
</feature>
<feature type="transmembrane region" description="Helical" evidence="1">
    <location>
        <begin position="446"/>
        <end position="469"/>
    </location>
</feature>
<dbReference type="AlphaFoldDB" id="A0A0J1B388"/>
<keyword evidence="1" id="KW-0472">Membrane</keyword>
<feature type="transmembrane region" description="Helical" evidence="1">
    <location>
        <begin position="35"/>
        <end position="56"/>
    </location>
</feature>
<reference evidence="2" key="1">
    <citation type="submission" date="2015-05" db="EMBL/GenBank/DDBJ databases">
        <title>Permanent draft genome of Rhodopirellula islandicus K833.</title>
        <authorList>
            <person name="Kizina J."/>
            <person name="Richter M."/>
            <person name="Glockner F.O."/>
            <person name="Harder J."/>
        </authorList>
    </citation>
    <scope>NUCLEOTIDE SEQUENCE [LARGE SCALE GENOMIC DNA]</scope>
    <source>
        <strain evidence="2">K833</strain>
    </source>
</reference>
<organism evidence="2 3">
    <name type="scientific">Rhodopirellula islandica</name>
    <dbReference type="NCBI Taxonomy" id="595434"/>
    <lineage>
        <taxon>Bacteria</taxon>
        <taxon>Pseudomonadati</taxon>
        <taxon>Planctomycetota</taxon>
        <taxon>Planctomycetia</taxon>
        <taxon>Pirellulales</taxon>
        <taxon>Pirellulaceae</taxon>
        <taxon>Rhodopirellula</taxon>
    </lineage>
</organism>
<feature type="transmembrane region" description="Helical" evidence="1">
    <location>
        <begin position="367"/>
        <end position="389"/>
    </location>
</feature>
<feature type="transmembrane region" description="Helical" evidence="1">
    <location>
        <begin position="334"/>
        <end position="355"/>
    </location>
</feature>
<feature type="transmembrane region" description="Helical" evidence="1">
    <location>
        <begin position="489"/>
        <end position="516"/>
    </location>
</feature>